<evidence type="ECO:0000256" key="1">
    <source>
        <dbReference type="ARBA" id="ARBA00001936"/>
    </source>
</evidence>
<evidence type="ECO:0000256" key="9">
    <source>
        <dbReference type="ARBA" id="ARBA00022723"/>
    </source>
</evidence>
<evidence type="ECO:0000313" key="22">
    <source>
        <dbReference type="Proteomes" id="UP000694865"/>
    </source>
</evidence>
<protein>
    <recommendedName>
        <fullName evidence="5">Beta-1,4-glucuronyltransferase 1</fullName>
    </recommendedName>
    <alternativeName>
        <fullName evidence="16">I-beta-1,3-N-acetylglucosaminyltransferase</fullName>
    </alternativeName>
    <alternativeName>
        <fullName evidence="19">N-acetyllactosaminide beta-1,3-N-acetylglucosaminyltransferase</fullName>
    </alternativeName>
    <alternativeName>
        <fullName evidence="17">Poly-N-acetyllactosamine extension enzyme</fullName>
    </alternativeName>
    <alternativeName>
        <fullName evidence="18">UDP-GlcNAc:betaGal beta-1,3-N-acetylglucosaminyltransferase 1</fullName>
    </alternativeName>
</protein>
<keyword evidence="8 21" id="KW-0812">Transmembrane</keyword>
<dbReference type="PANTHER" id="PTHR46420">
    <property type="entry name" value="BETA-1,4-GLUCURONYLTRANSFERASE 1"/>
    <property type="match status" value="1"/>
</dbReference>
<comment type="pathway">
    <text evidence="3">Protein modification; protein glycosylation.</text>
</comment>
<evidence type="ECO:0000256" key="5">
    <source>
        <dbReference type="ARBA" id="ARBA00017962"/>
    </source>
</evidence>
<sequence length="447" mass="51908">MSTSLIKYVWRLFRQKCSTSRVIVTLVAAIVVLQIVHLLMLSRVGNTRGSRKMPQKSTDSNRARKATSLPVKLSEVGLDSSGNYQVHTFLVASDLIERGTVMKDDVTIVTQCSPNHLHLLFDQAEIWAGPISVAIFAPNPNITALYVVIAHLRHCSLKIQKFASFHLVYPLRQMSQSRGFNKENYSSRPIEIAMHCTEVKDWIKNFDNLDHENYVLAGDVPYPNNLLRNVAWQGSVTEYILVLDIDIIPSSGLLASFKSFDRRRKSLSLSHLEMEEPPETVYVLPAFEIREGIDRIFTPMKKNELLTLWNEGDVRPFYEEVCSKCQIHSSYTRWRTFESESPDMMNIAYELEWKDPWEPFYIAKRHIPKYDERFKQYGFNRISQVCEVHIAGYNFSVMDTGFVVHKGFKTSAGMQKRFKENDQNLLLFRLFKEELKTKYEESMRRCY</sequence>
<evidence type="ECO:0000256" key="19">
    <source>
        <dbReference type="ARBA" id="ARBA00033291"/>
    </source>
</evidence>
<evidence type="ECO:0000256" key="8">
    <source>
        <dbReference type="ARBA" id="ARBA00022692"/>
    </source>
</evidence>
<dbReference type="PANTHER" id="PTHR46420:SF1">
    <property type="entry name" value="BETA-1,4-GLUCURONYLTRANSFERASE 1"/>
    <property type="match status" value="1"/>
</dbReference>
<dbReference type="Proteomes" id="UP000694865">
    <property type="component" value="Unplaced"/>
</dbReference>
<evidence type="ECO:0000256" key="12">
    <source>
        <dbReference type="ARBA" id="ARBA00023034"/>
    </source>
</evidence>
<keyword evidence="6" id="KW-0328">Glycosyltransferase</keyword>
<evidence type="ECO:0000256" key="6">
    <source>
        <dbReference type="ARBA" id="ARBA00022676"/>
    </source>
</evidence>
<evidence type="ECO:0000256" key="20">
    <source>
        <dbReference type="ARBA" id="ARBA00047852"/>
    </source>
</evidence>
<keyword evidence="10" id="KW-0735">Signal-anchor</keyword>
<evidence type="ECO:0000256" key="4">
    <source>
        <dbReference type="ARBA" id="ARBA00008539"/>
    </source>
</evidence>
<keyword evidence="13 21" id="KW-0472">Membrane</keyword>
<keyword evidence="11 21" id="KW-1133">Transmembrane helix</keyword>
<keyword evidence="12" id="KW-0333">Golgi apparatus</keyword>
<accession>A0ABM0MK89</accession>
<evidence type="ECO:0000256" key="18">
    <source>
        <dbReference type="ARBA" id="ARBA00032181"/>
    </source>
</evidence>
<comment type="similarity">
    <text evidence="4">Belongs to the glycosyltransferase 49 family.</text>
</comment>
<feature type="transmembrane region" description="Helical" evidence="21">
    <location>
        <begin position="21"/>
        <end position="41"/>
    </location>
</feature>
<name>A0ABM0MK89_SACKO</name>
<comment type="subcellular location">
    <subcellularLocation>
        <location evidence="2">Golgi apparatus membrane</location>
        <topology evidence="2">Single-pass type II membrane protein</topology>
    </subcellularLocation>
</comment>
<evidence type="ECO:0000256" key="2">
    <source>
        <dbReference type="ARBA" id="ARBA00004323"/>
    </source>
</evidence>
<comment type="cofactor">
    <cofactor evidence="1">
        <name>Mn(2+)</name>
        <dbReference type="ChEBI" id="CHEBI:29035"/>
    </cofactor>
</comment>
<evidence type="ECO:0000256" key="10">
    <source>
        <dbReference type="ARBA" id="ARBA00022968"/>
    </source>
</evidence>
<dbReference type="GeneID" id="102804216"/>
<evidence type="ECO:0000256" key="7">
    <source>
        <dbReference type="ARBA" id="ARBA00022679"/>
    </source>
</evidence>
<evidence type="ECO:0000256" key="11">
    <source>
        <dbReference type="ARBA" id="ARBA00022989"/>
    </source>
</evidence>
<organism evidence="22 23">
    <name type="scientific">Saccoglossus kowalevskii</name>
    <name type="common">Acorn worm</name>
    <dbReference type="NCBI Taxonomy" id="10224"/>
    <lineage>
        <taxon>Eukaryota</taxon>
        <taxon>Metazoa</taxon>
        <taxon>Hemichordata</taxon>
        <taxon>Enteropneusta</taxon>
        <taxon>Harrimaniidae</taxon>
        <taxon>Saccoglossus</taxon>
    </lineage>
</organism>
<evidence type="ECO:0000256" key="3">
    <source>
        <dbReference type="ARBA" id="ARBA00004922"/>
    </source>
</evidence>
<evidence type="ECO:0000256" key="14">
    <source>
        <dbReference type="ARBA" id="ARBA00023180"/>
    </source>
</evidence>
<evidence type="ECO:0000256" key="16">
    <source>
        <dbReference type="ARBA" id="ARBA00030723"/>
    </source>
</evidence>
<reference evidence="23" key="1">
    <citation type="submission" date="2025-08" db="UniProtKB">
        <authorList>
            <consortium name="RefSeq"/>
        </authorList>
    </citation>
    <scope>IDENTIFICATION</scope>
    <source>
        <tissue evidence="23">Testes</tissue>
    </source>
</reference>
<proteinExistence type="inferred from homology"/>
<comment type="catalytic activity">
    <reaction evidence="20">
        <text>3-O-[beta-D-Xyl-(1-&gt;4)-Rib-ol-P-Rib-ol-P-3-beta-D-GalNAc-(1-&gt;3)-beta-D-GlcNAc-(1-&gt;4)-(O-6-P-alpha-D-Man)]-Thr-[protein] + UDP-alpha-D-glucuronate = 3-O-[beta-D-GlcA-(1-&gt;3)-beta-D-Xyl-(1-&gt;4)-Rib-ol-P-Rib-ol-P-3-beta-D-GalNAc-(1-&gt;3)-beta-D-GlcNAc-(1-&gt;4)-(O-6-P-alpha-D-Man)]-Thr-[protein] + UDP + H(+)</text>
        <dbReference type="Rhea" id="RHEA:46860"/>
        <dbReference type="Rhea" id="RHEA-COMP:15023"/>
        <dbReference type="Rhea" id="RHEA-COMP:17482"/>
        <dbReference type="ChEBI" id="CHEBI:15378"/>
        <dbReference type="ChEBI" id="CHEBI:58052"/>
        <dbReference type="ChEBI" id="CHEBI:58223"/>
        <dbReference type="ChEBI" id="CHEBI:142405"/>
        <dbReference type="ChEBI" id="CHEBI:177336"/>
    </reaction>
</comment>
<keyword evidence="22" id="KW-1185">Reference proteome</keyword>
<evidence type="ECO:0000256" key="15">
    <source>
        <dbReference type="ARBA" id="ARBA00023211"/>
    </source>
</evidence>
<dbReference type="Pfam" id="PF13896">
    <property type="entry name" value="Glyco_transf_49"/>
    <property type="match status" value="1"/>
</dbReference>
<evidence type="ECO:0000256" key="21">
    <source>
        <dbReference type="SAM" id="Phobius"/>
    </source>
</evidence>
<keyword evidence="14" id="KW-0325">Glycoprotein</keyword>
<evidence type="ECO:0000256" key="13">
    <source>
        <dbReference type="ARBA" id="ARBA00023136"/>
    </source>
</evidence>
<keyword evidence="15" id="KW-0464">Manganese</keyword>
<evidence type="ECO:0000313" key="23">
    <source>
        <dbReference type="RefSeq" id="XP_006820430.1"/>
    </source>
</evidence>
<keyword evidence="7" id="KW-0808">Transferase</keyword>
<evidence type="ECO:0000256" key="17">
    <source>
        <dbReference type="ARBA" id="ARBA00032175"/>
    </source>
</evidence>
<dbReference type="RefSeq" id="XP_006820430.1">
    <property type="nucleotide sequence ID" value="XM_006820367.1"/>
</dbReference>
<keyword evidence="9" id="KW-0479">Metal-binding</keyword>
<dbReference type="InterPro" id="IPR043189">
    <property type="entry name" value="B4GAT1"/>
</dbReference>
<gene>
    <name evidence="23" type="primary">LOC102804216</name>
</gene>